<dbReference type="EMBL" id="JACXVP010000006">
    <property type="protein sequence ID" value="KAG5602800.1"/>
    <property type="molecule type" value="Genomic_DNA"/>
</dbReference>
<organism evidence="1 2">
    <name type="scientific">Solanum commersonii</name>
    <name type="common">Commerson's wild potato</name>
    <name type="synonym">Commerson's nightshade</name>
    <dbReference type="NCBI Taxonomy" id="4109"/>
    <lineage>
        <taxon>Eukaryota</taxon>
        <taxon>Viridiplantae</taxon>
        <taxon>Streptophyta</taxon>
        <taxon>Embryophyta</taxon>
        <taxon>Tracheophyta</taxon>
        <taxon>Spermatophyta</taxon>
        <taxon>Magnoliopsida</taxon>
        <taxon>eudicotyledons</taxon>
        <taxon>Gunneridae</taxon>
        <taxon>Pentapetalae</taxon>
        <taxon>asterids</taxon>
        <taxon>lamiids</taxon>
        <taxon>Solanales</taxon>
        <taxon>Solanaceae</taxon>
        <taxon>Solanoideae</taxon>
        <taxon>Solaneae</taxon>
        <taxon>Solanum</taxon>
    </lineage>
</organism>
<sequence>MVFGNPGETSKYGGVLLESPGMAYKYHRLWCLMLMAYKWIHKIDQYDYLFARIPIINKKHSKSNTLAFLPRPKGDSLANFLPAVI</sequence>
<name>A0A9J5YST2_SOLCO</name>
<reference evidence="1 2" key="1">
    <citation type="submission" date="2020-09" db="EMBL/GenBank/DDBJ databases">
        <title>De no assembly of potato wild relative species, Solanum commersonii.</title>
        <authorList>
            <person name="Cho K."/>
        </authorList>
    </citation>
    <scope>NUCLEOTIDE SEQUENCE [LARGE SCALE GENOMIC DNA]</scope>
    <source>
        <strain evidence="1">LZ3.2</strain>
        <tissue evidence="1">Leaf</tissue>
    </source>
</reference>
<accession>A0A9J5YST2</accession>
<proteinExistence type="predicted"/>
<gene>
    <name evidence="1" type="ORF">H5410_034170</name>
</gene>
<keyword evidence="2" id="KW-1185">Reference proteome</keyword>
<evidence type="ECO:0000313" key="1">
    <source>
        <dbReference type="EMBL" id="KAG5602800.1"/>
    </source>
</evidence>
<protein>
    <submittedName>
        <fullName evidence="1">Uncharacterized protein</fullName>
    </submittedName>
</protein>
<evidence type="ECO:0000313" key="2">
    <source>
        <dbReference type="Proteomes" id="UP000824120"/>
    </source>
</evidence>
<dbReference type="Proteomes" id="UP000824120">
    <property type="component" value="Chromosome 6"/>
</dbReference>
<comment type="caution">
    <text evidence="1">The sequence shown here is derived from an EMBL/GenBank/DDBJ whole genome shotgun (WGS) entry which is preliminary data.</text>
</comment>
<dbReference type="AlphaFoldDB" id="A0A9J5YST2"/>